<keyword evidence="1" id="KW-0732">Signal</keyword>
<evidence type="ECO:0000259" key="2">
    <source>
        <dbReference type="Pfam" id="PF14230"/>
    </source>
</evidence>
<dbReference type="Pfam" id="PF14230">
    <property type="entry name" value="DUF4333"/>
    <property type="match status" value="1"/>
</dbReference>
<dbReference type="OrthoDB" id="3405072at2"/>
<feature type="domain" description="DUF4333" evidence="2">
    <location>
        <begin position="61"/>
        <end position="132"/>
    </location>
</feature>
<evidence type="ECO:0000313" key="3">
    <source>
        <dbReference type="EMBL" id="ACV78880.1"/>
    </source>
</evidence>
<feature type="signal peptide" evidence="1">
    <location>
        <begin position="1"/>
        <end position="30"/>
    </location>
</feature>
<dbReference type="KEGG" id="nml:Namu_2515"/>
<evidence type="ECO:0000256" key="1">
    <source>
        <dbReference type="SAM" id="SignalP"/>
    </source>
</evidence>
<sequence precursor="true">MALNWRRLPAFIPLASIVACSPAVVQSASALPAATITTIVQTQPTVTVTSFVKVTETQGSSQLSRVFDRAQVEQGVLNVLSALPPSGYGLNGITNLKCPENQPVKAGTSFKCTLDIDGSSTSVVVVAKNSDGLYEVNPPS</sequence>
<dbReference type="HOGENOM" id="CLU_1833011_0_0_11"/>
<protein>
    <recommendedName>
        <fullName evidence="2">DUF4333 domain-containing protein</fullName>
    </recommendedName>
</protein>
<dbReference type="PROSITE" id="PS51257">
    <property type="entry name" value="PROKAR_LIPOPROTEIN"/>
    <property type="match status" value="1"/>
</dbReference>
<keyword evidence="4" id="KW-1185">Reference proteome</keyword>
<reference evidence="3 4" key="2">
    <citation type="journal article" date="2010" name="Stand. Genomic Sci.">
        <title>Complete genome sequence of Nakamurella multipartita type strain (Y-104).</title>
        <authorList>
            <person name="Tice H."/>
            <person name="Mayilraj S."/>
            <person name="Sims D."/>
            <person name="Lapidus A."/>
            <person name="Nolan M."/>
            <person name="Lucas S."/>
            <person name="Glavina Del Rio T."/>
            <person name="Copeland A."/>
            <person name="Cheng J.F."/>
            <person name="Meincke L."/>
            <person name="Bruce D."/>
            <person name="Goodwin L."/>
            <person name="Pitluck S."/>
            <person name="Ivanova N."/>
            <person name="Mavromatis K."/>
            <person name="Ovchinnikova G."/>
            <person name="Pati A."/>
            <person name="Chen A."/>
            <person name="Palaniappan K."/>
            <person name="Land M."/>
            <person name="Hauser L."/>
            <person name="Chang Y.J."/>
            <person name="Jeffries C.D."/>
            <person name="Detter J.C."/>
            <person name="Brettin T."/>
            <person name="Rohde M."/>
            <person name="Goker M."/>
            <person name="Bristow J."/>
            <person name="Eisen J.A."/>
            <person name="Markowitz V."/>
            <person name="Hugenholtz P."/>
            <person name="Kyrpides N.C."/>
            <person name="Klenk H.P."/>
            <person name="Chen F."/>
        </authorList>
    </citation>
    <scope>NUCLEOTIDE SEQUENCE [LARGE SCALE GENOMIC DNA]</scope>
    <source>
        <strain evidence="4">ATCC 700099 / DSM 44233 / CIP 104796 / JCM 9543 / NBRC 105858 / Y-104</strain>
    </source>
</reference>
<dbReference type="RefSeq" id="WP_015747768.1">
    <property type="nucleotide sequence ID" value="NC_013235.1"/>
</dbReference>
<reference evidence="4" key="1">
    <citation type="submission" date="2009-09" db="EMBL/GenBank/DDBJ databases">
        <title>The complete genome of Nakamurella multipartita DSM 44233.</title>
        <authorList>
            <consortium name="US DOE Joint Genome Institute (JGI-PGF)"/>
            <person name="Lucas S."/>
            <person name="Copeland A."/>
            <person name="Lapidus A."/>
            <person name="Glavina del Rio T."/>
            <person name="Dalin E."/>
            <person name="Tice H."/>
            <person name="Bruce D."/>
            <person name="Goodwin L."/>
            <person name="Pitluck S."/>
            <person name="Kyrpides N."/>
            <person name="Mavromatis K."/>
            <person name="Ivanova N."/>
            <person name="Ovchinnikova G."/>
            <person name="Sims D."/>
            <person name="Meincke L."/>
            <person name="Brettin T."/>
            <person name="Detter J.C."/>
            <person name="Han C."/>
            <person name="Larimer F."/>
            <person name="Land M."/>
            <person name="Hauser L."/>
            <person name="Markowitz V."/>
            <person name="Cheng J.-F."/>
            <person name="Hugenholtz P."/>
            <person name="Woyke T."/>
            <person name="Wu D."/>
            <person name="Klenk H.-P."/>
            <person name="Eisen J.A."/>
        </authorList>
    </citation>
    <scope>NUCLEOTIDE SEQUENCE [LARGE SCALE GENOMIC DNA]</scope>
    <source>
        <strain evidence="4">ATCC 700099 / DSM 44233 / CIP 104796 / JCM 9543 / NBRC 105858 / Y-104</strain>
    </source>
</reference>
<dbReference type="STRING" id="479431.Namu_2515"/>
<evidence type="ECO:0000313" key="4">
    <source>
        <dbReference type="Proteomes" id="UP000002218"/>
    </source>
</evidence>
<accession>C8X6M5</accession>
<dbReference type="InterPro" id="IPR025637">
    <property type="entry name" value="DUF4333"/>
</dbReference>
<feature type="chain" id="PRO_5002993215" description="DUF4333 domain-containing protein" evidence="1">
    <location>
        <begin position="31"/>
        <end position="140"/>
    </location>
</feature>
<organism evidence="3 4">
    <name type="scientific">Nakamurella multipartita (strain ATCC 700099 / DSM 44233 / CIP 104796 / JCM 9543 / NBRC 105858 / Y-104)</name>
    <name type="common">Microsphaera multipartita</name>
    <dbReference type="NCBI Taxonomy" id="479431"/>
    <lineage>
        <taxon>Bacteria</taxon>
        <taxon>Bacillati</taxon>
        <taxon>Actinomycetota</taxon>
        <taxon>Actinomycetes</taxon>
        <taxon>Nakamurellales</taxon>
        <taxon>Nakamurellaceae</taxon>
        <taxon>Nakamurella</taxon>
    </lineage>
</organism>
<gene>
    <name evidence="3" type="ordered locus">Namu_2515</name>
</gene>
<dbReference type="Proteomes" id="UP000002218">
    <property type="component" value="Chromosome"/>
</dbReference>
<dbReference type="InParanoid" id="C8X6M5"/>
<dbReference type="EMBL" id="CP001737">
    <property type="protein sequence ID" value="ACV78880.1"/>
    <property type="molecule type" value="Genomic_DNA"/>
</dbReference>
<proteinExistence type="predicted"/>
<dbReference type="AlphaFoldDB" id="C8X6M5"/>
<name>C8X6M5_NAKMY</name>